<dbReference type="InterPro" id="IPR050924">
    <property type="entry name" value="Peroxiredoxin_BCP/PrxQ"/>
</dbReference>
<dbReference type="GO" id="GO:0008379">
    <property type="term" value="F:thioredoxin peroxidase activity"/>
    <property type="evidence" value="ECO:0007669"/>
    <property type="project" value="TreeGrafter"/>
</dbReference>
<accession>T1BD64</accession>
<dbReference type="PANTHER" id="PTHR42801:SF4">
    <property type="entry name" value="AHPC_TSA FAMILY PROTEIN"/>
    <property type="match status" value="1"/>
</dbReference>
<evidence type="ECO:0000256" key="2">
    <source>
        <dbReference type="ARBA" id="ARBA00022559"/>
    </source>
</evidence>
<keyword evidence="4" id="KW-0560">Oxidoreductase</keyword>
<dbReference type="GO" id="GO:0034599">
    <property type="term" value="P:cellular response to oxidative stress"/>
    <property type="evidence" value="ECO:0007669"/>
    <property type="project" value="TreeGrafter"/>
</dbReference>
<evidence type="ECO:0000259" key="10">
    <source>
        <dbReference type="PROSITE" id="PS51352"/>
    </source>
</evidence>
<evidence type="ECO:0000256" key="1">
    <source>
        <dbReference type="ARBA" id="ARBA00013017"/>
    </source>
</evidence>
<keyword evidence="6" id="KW-0676">Redox-active center</keyword>
<dbReference type="EMBL" id="AUZZ01000509">
    <property type="protein sequence ID" value="EQD67787.1"/>
    <property type="molecule type" value="Genomic_DNA"/>
</dbReference>
<organism evidence="11">
    <name type="scientific">mine drainage metagenome</name>
    <dbReference type="NCBI Taxonomy" id="410659"/>
    <lineage>
        <taxon>unclassified sequences</taxon>
        <taxon>metagenomes</taxon>
        <taxon>ecological metagenomes</taxon>
    </lineage>
</organism>
<comment type="catalytic activity">
    <reaction evidence="9">
        <text>a hydroperoxide + [thioredoxin]-dithiol = an alcohol + [thioredoxin]-disulfide + H2O</text>
        <dbReference type="Rhea" id="RHEA:62620"/>
        <dbReference type="Rhea" id="RHEA-COMP:10698"/>
        <dbReference type="Rhea" id="RHEA-COMP:10700"/>
        <dbReference type="ChEBI" id="CHEBI:15377"/>
        <dbReference type="ChEBI" id="CHEBI:29950"/>
        <dbReference type="ChEBI" id="CHEBI:30879"/>
        <dbReference type="ChEBI" id="CHEBI:35924"/>
        <dbReference type="ChEBI" id="CHEBI:50058"/>
        <dbReference type="EC" id="1.11.1.24"/>
    </reaction>
</comment>
<evidence type="ECO:0000256" key="3">
    <source>
        <dbReference type="ARBA" id="ARBA00022862"/>
    </source>
</evidence>
<name>T1BD64_9ZZZZ</name>
<dbReference type="CDD" id="cd03017">
    <property type="entry name" value="PRX_BCP"/>
    <property type="match status" value="1"/>
</dbReference>
<dbReference type="Pfam" id="PF00578">
    <property type="entry name" value="AhpC-TSA"/>
    <property type="match status" value="1"/>
</dbReference>
<evidence type="ECO:0000256" key="6">
    <source>
        <dbReference type="ARBA" id="ARBA00023284"/>
    </source>
</evidence>
<feature type="domain" description="Thioredoxin" evidence="10">
    <location>
        <begin position="29"/>
        <end position="180"/>
    </location>
</feature>
<dbReference type="InterPro" id="IPR000866">
    <property type="entry name" value="AhpC/TSA"/>
</dbReference>
<evidence type="ECO:0000313" key="11">
    <source>
        <dbReference type="EMBL" id="EQD67787.1"/>
    </source>
</evidence>
<evidence type="ECO:0000256" key="9">
    <source>
        <dbReference type="ARBA" id="ARBA00049091"/>
    </source>
</evidence>
<comment type="caution">
    <text evidence="11">The sequence shown here is derived from an EMBL/GenBank/DDBJ whole genome shotgun (WGS) entry which is preliminary data.</text>
</comment>
<keyword evidence="3" id="KW-0049">Antioxidant</keyword>
<dbReference type="GO" id="GO:0005737">
    <property type="term" value="C:cytoplasm"/>
    <property type="evidence" value="ECO:0007669"/>
    <property type="project" value="TreeGrafter"/>
</dbReference>
<evidence type="ECO:0000256" key="7">
    <source>
        <dbReference type="ARBA" id="ARBA00032824"/>
    </source>
</evidence>
<dbReference type="GO" id="GO:0045454">
    <property type="term" value="P:cell redox homeostasis"/>
    <property type="evidence" value="ECO:0007669"/>
    <property type="project" value="TreeGrafter"/>
</dbReference>
<reference evidence="11" key="1">
    <citation type="submission" date="2013-08" db="EMBL/GenBank/DDBJ databases">
        <authorList>
            <person name="Mendez C."/>
            <person name="Richter M."/>
            <person name="Ferrer M."/>
            <person name="Sanchez J."/>
        </authorList>
    </citation>
    <scope>NUCLEOTIDE SEQUENCE</scope>
</reference>
<evidence type="ECO:0000256" key="8">
    <source>
        <dbReference type="ARBA" id="ARBA00038489"/>
    </source>
</evidence>
<evidence type="ECO:0000256" key="5">
    <source>
        <dbReference type="ARBA" id="ARBA00023157"/>
    </source>
</evidence>
<proteinExistence type="inferred from homology"/>
<dbReference type="SUPFAM" id="SSF52833">
    <property type="entry name" value="Thioredoxin-like"/>
    <property type="match status" value="1"/>
</dbReference>
<keyword evidence="2" id="KW-0575">Peroxidase</keyword>
<gene>
    <name evidence="11" type="ORF">B2A_00650</name>
</gene>
<dbReference type="PROSITE" id="PS51352">
    <property type="entry name" value="THIOREDOXIN_2"/>
    <property type="match status" value="1"/>
</dbReference>
<sequence>METIMRRLLIMLFALCLLPTLAAAAETMPQVGQMAPGFKLEDQHGHWKSLDQYRGQWLVLYFYVKDFTPGCTTELRNYRDDYAALRKEGAQVLAISIGSVKSHAAFAMKYHAPFPMLADTNIKVAKEYGDGVLISRNGMRYAARTTFIIAPDGHIAKIYTDVNPANNPHQVLTELPKLKAAYGKA</sequence>
<dbReference type="InterPro" id="IPR036249">
    <property type="entry name" value="Thioredoxin-like_sf"/>
</dbReference>
<dbReference type="EC" id="1.11.1.24" evidence="1"/>
<keyword evidence="5" id="KW-1015">Disulfide bond</keyword>
<dbReference type="Gene3D" id="3.40.30.10">
    <property type="entry name" value="Glutaredoxin"/>
    <property type="match status" value="1"/>
</dbReference>
<dbReference type="PANTHER" id="PTHR42801">
    <property type="entry name" value="THIOREDOXIN-DEPENDENT PEROXIDE REDUCTASE"/>
    <property type="match status" value="1"/>
</dbReference>
<protein>
    <recommendedName>
        <fullName evidence="1">thioredoxin-dependent peroxiredoxin</fullName>
        <ecNumber evidence="1">1.11.1.24</ecNumber>
    </recommendedName>
    <alternativeName>
        <fullName evidence="7">Thioredoxin peroxidase</fullName>
    </alternativeName>
</protein>
<evidence type="ECO:0000256" key="4">
    <source>
        <dbReference type="ARBA" id="ARBA00023002"/>
    </source>
</evidence>
<reference evidence="11" key="2">
    <citation type="journal article" date="2014" name="ISME J.">
        <title>Microbial stratification in low pH oxic and suboxic macroscopic growths along an acid mine drainage.</title>
        <authorList>
            <person name="Mendez-Garcia C."/>
            <person name="Mesa V."/>
            <person name="Sprenger R.R."/>
            <person name="Richter M."/>
            <person name="Diez M.S."/>
            <person name="Solano J."/>
            <person name="Bargiela R."/>
            <person name="Golyshina O.V."/>
            <person name="Manteca A."/>
            <person name="Ramos J.L."/>
            <person name="Gallego J.R."/>
            <person name="Llorente I."/>
            <person name="Martins Dos Santos V.A."/>
            <person name="Jensen O.N."/>
            <person name="Pelaez A.I."/>
            <person name="Sanchez J."/>
            <person name="Ferrer M."/>
        </authorList>
    </citation>
    <scope>NUCLEOTIDE SEQUENCE</scope>
</reference>
<dbReference type="AlphaFoldDB" id="T1BD64"/>
<comment type="similarity">
    <text evidence="8">Belongs to the peroxiredoxin family. BCP/PrxQ subfamily.</text>
</comment>
<dbReference type="InterPro" id="IPR013766">
    <property type="entry name" value="Thioredoxin_domain"/>
</dbReference>